<reference evidence="2 3" key="1">
    <citation type="submission" date="2024-09" db="EMBL/GenBank/DDBJ databases">
        <title>A chromosome-level genome assembly of Gray's grenadier anchovy, Coilia grayii.</title>
        <authorList>
            <person name="Fu Z."/>
        </authorList>
    </citation>
    <scope>NUCLEOTIDE SEQUENCE [LARGE SCALE GENOMIC DNA]</scope>
    <source>
        <strain evidence="2">G4</strain>
        <tissue evidence="2">Muscle</tissue>
    </source>
</reference>
<comment type="caution">
    <text evidence="2">The sequence shown here is derived from an EMBL/GenBank/DDBJ whole genome shotgun (WGS) entry which is preliminary data.</text>
</comment>
<protein>
    <recommendedName>
        <fullName evidence="4">Tuftelin</fullName>
    </recommendedName>
</protein>
<evidence type="ECO:0008006" key="4">
    <source>
        <dbReference type="Google" id="ProtNLM"/>
    </source>
</evidence>
<evidence type="ECO:0000256" key="1">
    <source>
        <dbReference type="SAM" id="MobiDB-lite"/>
    </source>
</evidence>
<dbReference type="Proteomes" id="UP001591681">
    <property type="component" value="Unassembled WGS sequence"/>
</dbReference>
<keyword evidence="3" id="KW-1185">Reference proteome</keyword>
<organism evidence="2 3">
    <name type="scientific">Coilia grayii</name>
    <name type="common">Gray's grenadier anchovy</name>
    <dbReference type="NCBI Taxonomy" id="363190"/>
    <lineage>
        <taxon>Eukaryota</taxon>
        <taxon>Metazoa</taxon>
        <taxon>Chordata</taxon>
        <taxon>Craniata</taxon>
        <taxon>Vertebrata</taxon>
        <taxon>Euteleostomi</taxon>
        <taxon>Actinopterygii</taxon>
        <taxon>Neopterygii</taxon>
        <taxon>Teleostei</taxon>
        <taxon>Clupei</taxon>
        <taxon>Clupeiformes</taxon>
        <taxon>Clupeoidei</taxon>
        <taxon>Engraulidae</taxon>
        <taxon>Coilinae</taxon>
        <taxon>Coilia</taxon>
    </lineage>
</organism>
<dbReference type="PANTHER" id="PTHR23171">
    <property type="entry name" value="GDOWN1"/>
    <property type="match status" value="1"/>
</dbReference>
<proteinExistence type="predicted"/>
<dbReference type="PANTHER" id="PTHR23171:SF17">
    <property type="entry name" value="TUFTELIN"/>
    <property type="match status" value="1"/>
</dbReference>
<dbReference type="InterPro" id="IPR051375">
    <property type="entry name" value="Tuftelin_GRINL1A/MYZAP/CCD68"/>
</dbReference>
<dbReference type="EMBL" id="JBHFQA010000021">
    <property type="protein sequence ID" value="KAL2079928.1"/>
    <property type="molecule type" value="Genomic_DNA"/>
</dbReference>
<evidence type="ECO:0000313" key="2">
    <source>
        <dbReference type="EMBL" id="KAL2079928.1"/>
    </source>
</evidence>
<evidence type="ECO:0000313" key="3">
    <source>
        <dbReference type="Proteomes" id="UP001591681"/>
    </source>
</evidence>
<feature type="region of interest" description="Disordered" evidence="1">
    <location>
        <begin position="1"/>
        <end position="32"/>
    </location>
</feature>
<feature type="compositionally biased region" description="Basic and acidic residues" evidence="1">
    <location>
        <begin position="1"/>
        <end position="15"/>
    </location>
</feature>
<gene>
    <name evidence="2" type="ORF">ACEWY4_023721</name>
</gene>
<feature type="compositionally biased region" description="Polar residues" evidence="1">
    <location>
        <begin position="18"/>
        <end position="30"/>
    </location>
</feature>
<feature type="compositionally biased region" description="Basic and acidic residues" evidence="1">
    <location>
        <begin position="176"/>
        <end position="207"/>
    </location>
</feature>
<feature type="region of interest" description="Disordered" evidence="1">
    <location>
        <begin position="174"/>
        <end position="219"/>
    </location>
</feature>
<dbReference type="AlphaFoldDB" id="A0ABD1IY99"/>
<accession>A0ABD1IY99</accession>
<name>A0ABD1IY99_9TELE</name>
<sequence length="378" mass="44121">MDMRTRGLCHERALDSTRPLTESQHSTSTRPARERCGRLTITLCNDKSKLPSENRQWRPESLRPASEQTEVIKVYLKKHSQKEQKSVKMLTDEVSQIQEVRYCLKSLREQMAARHNNNNNNKIPTNGYKHYLPSSQGVIMNGNADPPLTEEEENEEDECVRLREVTRRLYAQLQGAERRHQEERERLQASAEEWHQRVEEQATRLREAEEEASARGQQVQELQRLLGSMEVENSSLRDKMAAKETELKGLKEQREEGGQAEQQRSEELEKELATLKQKIHHLDDMLKSQQRKVRHMIEQLQNSRTVIQERDRHIGDLEEKIAFLEAENCEMRDKMEFLLGDKKPQTQQSPQVVYSKPLTPTSHANKSLPFIKVIEIKS</sequence>